<gene>
    <name evidence="2" type="ORF">D0863_10669</name>
</gene>
<evidence type="ECO:0000313" key="3">
    <source>
        <dbReference type="Proteomes" id="UP000269276"/>
    </source>
</evidence>
<proteinExistence type="predicted"/>
<protein>
    <submittedName>
        <fullName evidence="2">Uncharacterized protein</fullName>
    </submittedName>
</protein>
<dbReference type="EMBL" id="QWIP01000472">
    <property type="protein sequence ID" value="RMY63268.1"/>
    <property type="molecule type" value="Genomic_DNA"/>
</dbReference>
<dbReference type="VEuPathDB" id="FungiDB:BTJ68_08924"/>
<dbReference type="PANTHER" id="PTHR36205:SF2">
    <property type="entry name" value="MAJOR FACILITATOR SUPERFAMILY TRANSPORTER"/>
    <property type="match status" value="1"/>
</dbReference>
<dbReference type="InterPro" id="IPR021822">
    <property type="entry name" value="DUF3405"/>
</dbReference>
<dbReference type="Pfam" id="PF11885">
    <property type="entry name" value="DUF3405"/>
    <property type="match status" value="1"/>
</dbReference>
<dbReference type="PANTHER" id="PTHR36205">
    <property type="entry name" value="CHROMOSOME 19, WHOLE GENOME SHOTGUN SEQUENCE"/>
    <property type="match status" value="1"/>
</dbReference>
<keyword evidence="1" id="KW-0472">Membrane</keyword>
<accession>A0A3M7DG06</accession>
<comment type="caution">
    <text evidence="2">The sequence shown here is derived from an EMBL/GenBank/DDBJ whole genome shotgun (WGS) entry which is preliminary data.</text>
</comment>
<keyword evidence="1" id="KW-0812">Transmembrane</keyword>
<reference evidence="2 3" key="1">
    <citation type="journal article" date="2018" name="BMC Genomics">
        <title>Genomic evidence for intraspecific hybridization in a clonal and extremely halotolerant yeast.</title>
        <authorList>
            <person name="Gostincar C."/>
            <person name="Stajich J.E."/>
            <person name="Zupancic J."/>
            <person name="Zalar P."/>
            <person name="Gunde-Cimerman N."/>
        </authorList>
    </citation>
    <scope>NUCLEOTIDE SEQUENCE [LARGE SCALE GENOMIC DNA]</scope>
    <source>
        <strain evidence="2 3">EXF-2682</strain>
    </source>
</reference>
<evidence type="ECO:0000256" key="1">
    <source>
        <dbReference type="SAM" id="Phobius"/>
    </source>
</evidence>
<evidence type="ECO:0000313" key="2">
    <source>
        <dbReference type="EMBL" id="RMY63268.1"/>
    </source>
</evidence>
<name>A0A3M7DG06_HORWE</name>
<dbReference type="AlphaFoldDB" id="A0A3M7DG06"/>
<organism evidence="2 3">
    <name type="scientific">Hortaea werneckii</name>
    <name type="common">Black yeast</name>
    <name type="synonym">Cladosporium werneckii</name>
    <dbReference type="NCBI Taxonomy" id="91943"/>
    <lineage>
        <taxon>Eukaryota</taxon>
        <taxon>Fungi</taxon>
        <taxon>Dikarya</taxon>
        <taxon>Ascomycota</taxon>
        <taxon>Pezizomycotina</taxon>
        <taxon>Dothideomycetes</taxon>
        <taxon>Dothideomycetidae</taxon>
        <taxon>Mycosphaerellales</taxon>
        <taxon>Teratosphaeriaceae</taxon>
        <taxon>Hortaea</taxon>
    </lineage>
</organism>
<sequence>MQSPAGEANRKHKTKQTLWQIGSSGRVDGFTLVHPCPLCTGSPTAGRPACALLNPLLQRSGVMASNVFVLRRHSQQSFSVHRVDASGRHLDPLLQVARPSTDTQGGLVMHALAARPRWLIVIVAFAISTTCLYFFWQSPQITLHKPPPSVESERPGFLRSYDSLSRLGPKSACKGPGGYEADYPHSVFDLPNVTYPTPTIGSFEAVGLEESWLTIDQRYGPYGYGEEDKAYAYPRVDWDAVDWGQLQSDCFKANEEAYGYPASNLSEPRFRNVKDAEVPVPPRSKTGRQAIILRTWSTYEYHPEDMWNIRSLISEAALATGAEYRVFLLVDMKCENCSDIYTNTTSYEEALTASVPAEFRNIAVLFHPDLQHSWYEKIDDYRPMFQIMQPLQLFAHFYPEYDHFWQFEMDARFLGHVGKMLRAFDAFSRKQPLKQAPERASWAYMPKVHGSYDHFMAMVDKGLEGDATIWGPEKVELIDPIGPKPPVKDPKQDPFEWGVGQDADLLLFGTLNDVRRFESGNDWVFNGYLKGGLRGEYPRYMSVPAQARASWDLLEAVHVAQHKKGLAIASEATLPSFAIWNGLKVIGLPTPKFQFPERDIWELNHVQNGGFPSLMKDGFAYGPGKYRGSSFAFFSRPLSFDWWSSLCDPIFERWMKLPYGKSREDRLVHDHPEYVEVPNEMPFFMQEVDGEVYVPNIMLHPRKSNSYRAPEK</sequence>
<feature type="transmembrane region" description="Helical" evidence="1">
    <location>
        <begin position="118"/>
        <end position="136"/>
    </location>
</feature>
<keyword evidence="1" id="KW-1133">Transmembrane helix</keyword>
<dbReference type="Proteomes" id="UP000269276">
    <property type="component" value="Unassembled WGS sequence"/>
</dbReference>
<dbReference type="OrthoDB" id="3353407at2759"/>